<name>A0A9W5KUL8_BACCE</name>
<dbReference type="Proteomes" id="UP000006967">
    <property type="component" value="Unassembled WGS sequence"/>
</dbReference>
<dbReference type="AlphaFoldDB" id="A0A9W5KUL8"/>
<gene>
    <name evidence="2" type="ORF">IK5_04091</name>
</gene>
<feature type="transmembrane region" description="Helical" evidence="1">
    <location>
        <begin position="141"/>
        <end position="160"/>
    </location>
</feature>
<keyword evidence="1" id="KW-0812">Transmembrane</keyword>
<comment type="caution">
    <text evidence="2">The sequence shown here is derived from an EMBL/GenBank/DDBJ whole genome shotgun (WGS) entry which is preliminary data.</text>
</comment>
<evidence type="ECO:0000313" key="3">
    <source>
        <dbReference type="Proteomes" id="UP000006967"/>
    </source>
</evidence>
<dbReference type="RefSeq" id="WP_002179947.1">
    <property type="nucleotide sequence ID" value="NZ_JH791882.1"/>
</dbReference>
<accession>A0A9W5KUL8</accession>
<sequence length="164" mass="19382">MIRVKDIEIVEGLRKQDMLALHTAIDRYGDLIYKVVHSILDTAQSKVLTVVCVFMDRYYNEVDLKVCVWNEVAYMKTILDRKGGSEFLHIKYKNDKEYVLLGNADDYRELFQIVGRLKIANGIELRLQDKKLKRKLTLKRSVFNIIMYSLVIYIMYKAYINFMP</sequence>
<dbReference type="EMBL" id="AHFG01000041">
    <property type="protein sequence ID" value="EJR70135.1"/>
    <property type="molecule type" value="Genomic_DNA"/>
</dbReference>
<organism evidence="2 3">
    <name type="scientific">Bacillus cereus VD154</name>
    <dbReference type="NCBI Taxonomy" id="1053238"/>
    <lineage>
        <taxon>Bacteria</taxon>
        <taxon>Bacillati</taxon>
        <taxon>Bacillota</taxon>
        <taxon>Bacilli</taxon>
        <taxon>Bacillales</taxon>
        <taxon>Bacillaceae</taxon>
        <taxon>Bacillus</taxon>
        <taxon>Bacillus cereus group</taxon>
    </lineage>
</organism>
<keyword evidence="1" id="KW-0472">Membrane</keyword>
<reference evidence="2 3" key="1">
    <citation type="submission" date="2012-04" db="EMBL/GenBank/DDBJ databases">
        <title>The Genome Sequence of Bacillus cereus VD154.</title>
        <authorList>
            <consortium name="The Broad Institute Genome Sequencing Platform"/>
            <consortium name="The Broad Institute Genome Sequencing Center for Infectious Disease"/>
            <person name="Feldgarden M."/>
            <person name="Van der Auwera G.A."/>
            <person name="Mahillon J."/>
            <person name="Duprez V."/>
            <person name="Timmery S."/>
            <person name="Mattelet C."/>
            <person name="Dierick K."/>
            <person name="Sun M."/>
            <person name="Yu Z."/>
            <person name="Zhu L."/>
            <person name="Hu X."/>
            <person name="Shank E.B."/>
            <person name="Swiecicka I."/>
            <person name="Hansen B.M."/>
            <person name="Andrup L."/>
            <person name="Young S.K."/>
            <person name="Zeng Q."/>
            <person name="Gargeya S."/>
            <person name="Fitzgerald M."/>
            <person name="Haas B."/>
            <person name="Abouelleil A."/>
            <person name="Alvarado L."/>
            <person name="Arachchi H.M."/>
            <person name="Berlin A."/>
            <person name="Chapman S.B."/>
            <person name="Goldberg J."/>
            <person name="Griggs A."/>
            <person name="Gujja S."/>
            <person name="Hansen M."/>
            <person name="Howarth C."/>
            <person name="Imamovic A."/>
            <person name="Larimer J."/>
            <person name="McCowen C."/>
            <person name="Montmayeur A."/>
            <person name="Murphy C."/>
            <person name="Neiman D."/>
            <person name="Pearson M."/>
            <person name="Priest M."/>
            <person name="Roberts A."/>
            <person name="Saif S."/>
            <person name="Shea T."/>
            <person name="Sisk P."/>
            <person name="Sykes S."/>
            <person name="Wortman J."/>
            <person name="Nusbaum C."/>
            <person name="Birren B."/>
        </authorList>
    </citation>
    <scope>NUCLEOTIDE SEQUENCE [LARGE SCALE GENOMIC DNA]</scope>
    <source>
        <strain evidence="2 3">VD154</strain>
    </source>
</reference>
<protein>
    <submittedName>
        <fullName evidence="2">Uncharacterized protein</fullName>
    </submittedName>
</protein>
<evidence type="ECO:0000256" key="1">
    <source>
        <dbReference type="SAM" id="Phobius"/>
    </source>
</evidence>
<evidence type="ECO:0000313" key="2">
    <source>
        <dbReference type="EMBL" id="EJR70135.1"/>
    </source>
</evidence>
<proteinExistence type="predicted"/>
<keyword evidence="1" id="KW-1133">Transmembrane helix</keyword>